<keyword evidence="7 11" id="KW-0328">Glycosyltransferase</keyword>
<evidence type="ECO:0000256" key="6">
    <source>
        <dbReference type="ARBA" id="ARBA00022573"/>
    </source>
</evidence>
<sequence>MESLEQALQRIEPVRQEFGQAAKRRWDSIAKPLGSLGLLEDAVVRIAGIQRRVDCDISRRAVTIFCADNGIVEEGVTQCGSEVTAVVAENFTKGDSCVCIMAELANAEIVPVDIGMNIDVPGMVRAKVRYGTENFLKEPAMSRQEVVKAVEEGIYLAEKLAEKGIQLTATGEMGIGNTTTSSAVAAVLTGRPVEEMTGRGAGLSDAGLKRKIEVIKQALEQHQPDPADVIGVLSAVGGLDIAGLAGMFLGCARRHIPVMVDGFISSVAALCAVRLCPAVQGYLLASHCSEEPAGELLLNELGLTPLIRAGMRLGEGTGAVAAIPLLDMAIEVYRKMSTFEEIEIEAYQPL</sequence>
<evidence type="ECO:0000313" key="13">
    <source>
        <dbReference type="Proteomes" id="UP000632659"/>
    </source>
</evidence>
<dbReference type="NCBIfam" id="TIGR03160">
    <property type="entry name" value="cobT_DBIPRT"/>
    <property type="match status" value="1"/>
</dbReference>
<dbReference type="UniPathway" id="UPA00061">
    <property type="reaction ID" value="UER00516"/>
</dbReference>
<feature type="active site" description="Proton acceptor" evidence="11">
    <location>
        <position position="315"/>
    </location>
</feature>
<dbReference type="EMBL" id="JACRTL010000008">
    <property type="protein sequence ID" value="MBC8611765.1"/>
    <property type="molecule type" value="Genomic_DNA"/>
</dbReference>
<organism evidence="12 13">
    <name type="scientific">Massiliimalia timonensis</name>
    <dbReference type="NCBI Taxonomy" id="1987501"/>
    <lineage>
        <taxon>Bacteria</taxon>
        <taxon>Bacillati</taxon>
        <taxon>Bacillota</taxon>
        <taxon>Clostridia</taxon>
        <taxon>Eubacteriales</taxon>
        <taxon>Oscillospiraceae</taxon>
        <taxon>Massiliimalia</taxon>
    </lineage>
</organism>
<dbReference type="PANTHER" id="PTHR43463:SF1">
    <property type="entry name" value="NICOTINATE-NUCLEOTIDE--DIMETHYLBENZIMIDAZOLE PHOSPHORIBOSYLTRANSFERASE"/>
    <property type="match status" value="1"/>
</dbReference>
<dbReference type="SUPFAM" id="SSF52733">
    <property type="entry name" value="Nicotinate mononucleotide:5,6-dimethylbenzimidazole phosphoribosyltransferase (CobT)"/>
    <property type="match status" value="1"/>
</dbReference>
<evidence type="ECO:0000313" key="12">
    <source>
        <dbReference type="EMBL" id="MBC8611765.1"/>
    </source>
</evidence>
<keyword evidence="8 11" id="KW-0808">Transferase</keyword>
<comment type="catalytic activity">
    <reaction evidence="10 11">
        <text>5,6-dimethylbenzimidazole + nicotinate beta-D-ribonucleotide = alpha-ribazole 5'-phosphate + nicotinate + H(+)</text>
        <dbReference type="Rhea" id="RHEA:11196"/>
        <dbReference type="ChEBI" id="CHEBI:15378"/>
        <dbReference type="ChEBI" id="CHEBI:15890"/>
        <dbReference type="ChEBI" id="CHEBI:32544"/>
        <dbReference type="ChEBI" id="CHEBI:57502"/>
        <dbReference type="ChEBI" id="CHEBI:57918"/>
        <dbReference type="EC" id="2.4.2.21"/>
    </reaction>
</comment>
<comment type="function">
    <text evidence="1 11">Catalyzes the synthesis of alpha-ribazole-5'-phosphate from nicotinate mononucleotide (NAMN) and 5,6-dimethylbenzimidazole (DMB).</text>
</comment>
<name>A0A8J6PLC4_9FIRM</name>
<evidence type="ECO:0000256" key="1">
    <source>
        <dbReference type="ARBA" id="ARBA00002197"/>
    </source>
</evidence>
<comment type="caution">
    <text evidence="12">The sequence shown here is derived from an EMBL/GenBank/DDBJ whole genome shotgun (WGS) entry which is preliminary data.</text>
</comment>
<evidence type="ECO:0000256" key="8">
    <source>
        <dbReference type="ARBA" id="ARBA00022679"/>
    </source>
</evidence>
<dbReference type="HAMAP" id="MF_00230">
    <property type="entry name" value="CobT"/>
    <property type="match status" value="1"/>
</dbReference>
<evidence type="ECO:0000256" key="3">
    <source>
        <dbReference type="ARBA" id="ARBA00007110"/>
    </source>
</evidence>
<evidence type="ECO:0000256" key="7">
    <source>
        <dbReference type="ARBA" id="ARBA00022676"/>
    </source>
</evidence>
<dbReference type="GO" id="GO:0008939">
    <property type="term" value="F:nicotinate-nucleotide-dimethylbenzimidazole phosphoribosyltransferase activity"/>
    <property type="evidence" value="ECO:0007669"/>
    <property type="project" value="UniProtKB-UniRule"/>
</dbReference>
<dbReference type="InterPro" id="IPR003200">
    <property type="entry name" value="Nict_dMeBzImd_PRibTrfase"/>
</dbReference>
<dbReference type="CDD" id="cd02439">
    <property type="entry name" value="DMB-PRT_CobT"/>
    <property type="match status" value="1"/>
</dbReference>
<dbReference type="Gene3D" id="1.10.1610.10">
    <property type="match status" value="1"/>
</dbReference>
<evidence type="ECO:0000256" key="10">
    <source>
        <dbReference type="ARBA" id="ARBA00047340"/>
    </source>
</evidence>
<dbReference type="EC" id="2.4.2.21" evidence="4 11"/>
<accession>A0A8J6PLC4</accession>
<keyword evidence="13" id="KW-1185">Reference proteome</keyword>
<reference evidence="12" key="1">
    <citation type="submission" date="2020-08" db="EMBL/GenBank/DDBJ databases">
        <title>Genome public.</title>
        <authorList>
            <person name="Liu C."/>
            <person name="Sun Q."/>
        </authorList>
    </citation>
    <scope>NUCLEOTIDE SEQUENCE</scope>
    <source>
        <strain evidence="12">NSJ-15</strain>
    </source>
</reference>
<dbReference type="GO" id="GO:0009236">
    <property type="term" value="P:cobalamin biosynthetic process"/>
    <property type="evidence" value="ECO:0007669"/>
    <property type="project" value="UniProtKB-UniRule"/>
</dbReference>
<proteinExistence type="inferred from homology"/>
<comment type="pathway">
    <text evidence="2 11">Nucleoside biosynthesis; alpha-ribazole biosynthesis; alpha-ribazole from 5,6-dimethylbenzimidazole: step 1/2.</text>
</comment>
<keyword evidence="6 11" id="KW-0169">Cobalamin biosynthesis</keyword>
<dbReference type="Pfam" id="PF02277">
    <property type="entry name" value="DBI_PRT"/>
    <property type="match status" value="1"/>
</dbReference>
<evidence type="ECO:0000256" key="11">
    <source>
        <dbReference type="HAMAP-Rule" id="MF_00230"/>
    </source>
</evidence>
<dbReference type="Gene3D" id="3.40.50.10210">
    <property type="match status" value="1"/>
</dbReference>
<dbReference type="InterPro" id="IPR036087">
    <property type="entry name" value="Nict_dMeBzImd_PRibTrfase_sf"/>
</dbReference>
<dbReference type="NCBIfam" id="NF000996">
    <property type="entry name" value="PRK00105.1"/>
    <property type="match status" value="1"/>
</dbReference>
<dbReference type="FunFam" id="3.40.50.10210:FF:000001">
    <property type="entry name" value="Nicotinate-nucleotide--dimethylbenzimidazole phosphoribosyltransferase"/>
    <property type="match status" value="1"/>
</dbReference>
<evidence type="ECO:0000256" key="5">
    <source>
        <dbReference type="ARBA" id="ARBA00015486"/>
    </source>
</evidence>
<evidence type="ECO:0000256" key="2">
    <source>
        <dbReference type="ARBA" id="ARBA00005049"/>
    </source>
</evidence>
<dbReference type="Proteomes" id="UP000632659">
    <property type="component" value="Unassembled WGS sequence"/>
</dbReference>
<evidence type="ECO:0000256" key="4">
    <source>
        <dbReference type="ARBA" id="ARBA00011991"/>
    </source>
</evidence>
<dbReference type="AlphaFoldDB" id="A0A8J6PLC4"/>
<dbReference type="PANTHER" id="PTHR43463">
    <property type="entry name" value="NICOTINATE-NUCLEOTIDE--DIMETHYLBENZIMIDAZOLE PHOSPHORIBOSYLTRANSFERASE"/>
    <property type="match status" value="1"/>
</dbReference>
<comment type="similarity">
    <text evidence="3 11">Belongs to the CobT family.</text>
</comment>
<evidence type="ECO:0000256" key="9">
    <source>
        <dbReference type="ARBA" id="ARBA00030686"/>
    </source>
</evidence>
<dbReference type="InterPro" id="IPR017846">
    <property type="entry name" value="Nict_dMeBzImd_PRibTrfase_bact"/>
</dbReference>
<dbReference type="InterPro" id="IPR023195">
    <property type="entry name" value="Nict_dMeBzImd_PRibTrfase_N"/>
</dbReference>
<protein>
    <recommendedName>
        <fullName evidence="5 11">Nicotinate-nucleotide--dimethylbenzimidazole phosphoribosyltransferase</fullName>
        <shortName evidence="11">NN:DBI PRT</shortName>
        <ecNumber evidence="4 11">2.4.2.21</ecNumber>
    </recommendedName>
    <alternativeName>
        <fullName evidence="9 11">N(1)-alpha-phosphoribosyltransferase</fullName>
    </alternativeName>
</protein>
<dbReference type="RefSeq" id="WP_187536757.1">
    <property type="nucleotide sequence ID" value="NZ_JACRTL010000008.1"/>
</dbReference>
<gene>
    <name evidence="11 12" type="primary">cobT</name>
    <name evidence="12" type="ORF">H8702_11755</name>
</gene>